<dbReference type="AlphaFoldDB" id="A0A6J4LGC0"/>
<name>A0A6J4LGC0_9BACT</name>
<reference evidence="2" key="1">
    <citation type="submission" date="2020-02" db="EMBL/GenBank/DDBJ databases">
        <authorList>
            <person name="Meier V. D."/>
        </authorList>
    </citation>
    <scope>NUCLEOTIDE SEQUENCE</scope>
    <source>
        <strain evidence="2">AVDCRST_MAG89</strain>
    </source>
</reference>
<sequence length="92" mass="10654">MAEITCVRCGQNKPALPFPPFNNDFGKRIQAEICQECWAQWLKHQTMLINHNGLNLRDPEARKYLLENTEKFLFSTGDAEQVDTSKQGTIQW</sequence>
<dbReference type="InterPro" id="IPR036766">
    <property type="entry name" value="Fe_traffick_prot_YggX_sf"/>
</dbReference>
<dbReference type="Gene3D" id="1.10.3880.10">
    <property type="entry name" value="Fe(II) trafficking protein YggX"/>
    <property type="match status" value="1"/>
</dbReference>
<organism evidence="2">
    <name type="scientific">uncultured Gemmatimonadota bacterium</name>
    <dbReference type="NCBI Taxonomy" id="203437"/>
    <lineage>
        <taxon>Bacteria</taxon>
        <taxon>Pseudomonadati</taxon>
        <taxon>Gemmatimonadota</taxon>
        <taxon>environmental samples</taxon>
    </lineage>
</organism>
<evidence type="ECO:0000313" key="2">
    <source>
        <dbReference type="EMBL" id="CAA9331448.1"/>
    </source>
</evidence>
<proteinExistence type="predicted"/>
<dbReference type="PANTHER" id="PTHR36965">
    <property type="entry name" value="FE(2+)-TRAFFICKING PROTEIN-RELATED"/>
    <property type="match status" value="1"/>
</dbReference>
<dbReference type="SUPFAM" id="SSF111148">
    <property type="entry name" value="YggX-like"/>
    <property type="match status" value="1"/>
</dbReference>
<accession>A0A6J4LGC0</accession>
<dbReference type="PANTHER" id="PTHR36965:SF1">
    <property type="entry name" value="FE(2+)-TRAFFICKING PROTEIN-RELATED"/>
    <property type="match status" value="1"/>
</dbReference>
<protein>
    <submittedName>
        <fullName evidence="2">FIG001341: Probable Fe(2+)-trafficking protein YggX</fullName>
    </submittedName>
</protein>
<keyword evidence="1" id="KW-0408">Iron</keyword>
<evidence type="ECO:0000256" key="1">
    <source>
        <dbReference type="ARBA" id="ARBA00023004"/>
    </source>
</evidence>
<dbReference type="NCBIfam" id="NF003817">
    <property type="entry name" value="PRK05408.1"/>
    <property type="match status" value="1"/>
</dbReference>
<dbReference type="InterPro" id="IPR007457">
    <property type="entry name" value="Fe_traffick_prot_YggX"/>
</dbReference>
<dbReference type="GO" id="GO:0005829">
    <property type="term" value="C:cytosol"/>
    <property type="evidence" value="ECO:0007669"/>
    <property type="project" value="TreeGrafter"/>
</dbReference>
<dbReference type="GO" id="GO:0005506">
    <property type="term" value="F:iron ion binding"/>
    <property type="evidence" value="ECO:0007669"/>
    <property type="project" value="InterPro"/>
</dbReference>
<dbReference type="EMBL" id="CADCTV010000453">
    <property type="protein sequence ID" value="CAA9331448.1"/>
    <property type="molecule type" value="Genomic_DNA"/>
</dbReference>
<gene>
    <name evidence="2" type="ORF">AVDCRST_MAG89-2148</name>
</gene>
<dbReference type="Pfam" id="PF04362">
    <property type="entry name" value="Iron_traffic"/>
    <property type="match status" value="1"/>
</dbReference>
<dbReference type="GO" id="GO:0034599">
    <property type="term" value="P:cellular response to oxidative stress"/>
    <property type="evidence" value="ECO:0007669"/>
    <property type="project" value="TreeGrafter"/>
</dbReference>